<keyword evidence="1" id="KW-0472">Membrane</keyword>
<dbReference type="RefSeq" id="WP_054679279.1">
    <property type="nucleotide sequence ID" value="NZ_AYYO01000001.1"/>
</dbReference>
<dbReference type="EMBL" id="AYYO01000001">
    <property type="protein sequence ID" value="KRM56643.1"/>
    <property type="molecule type" value="Genomic_DNA"/>
</dbReference>
<feature type="transmembrane region" description="Helical" evidence="1">
    <location>
        <begin position="188"/>
        <end position="210"/>
    </location>
</feature>
<feature type="transmembrane region" description="Helical" evidence="1">
    <location>
        <begin position="6"/>
        <end position="29"/>
    </location>
</feature>
<gene>
    <name evidence="2" type="ORF">FC18_GL001775</name>
</gene>
<sequence length="272" mass="30752">MNNLSNSAFVAYVSLLANIATIITFFTIFKKSQPATDNSVHIDNSRTNIYATRSSTTTQKSDANTTDQDTMLQVFAVLVGLAIFIFYPLIAFVPLITSLLYLVMSLYLLYKVNHGFSIAHEGFFVTINTLRIISFIVIFWTISTPAALLSNIVDAGGRVRFTNLSTLLSGVFPLVESLWTSLARTPETFVPFILLLIILMYVVFQIIDGFKALKYLFRKRITFFLAPQTAVSFWKQFFGTIAIMALSMCYKFPEPLIHVFKLMIGFLSSWFK</sequence>
<comment type="caution">
    <text evidence="2">The sequence shown here is derived from an EMBL/GenBank/DDBJ whole genome shotgun (WGS) entry which is preliminary data.</text>
</comment>
<dbReference type="PATRIC" id="fig|1291052.5.peg.1825"/>
<evidence type="ECO:0000256" key="1">
    <source>
        <dbReference type="SAM" id="Phobius"/>
    </source>
</evidence>
<evidence type="ECO:0000313" key="3">
    <source>
        <dbReference type="Proteomes" id="UP000051679"/>
    </source>
</evidence>
<protein>
    <submittedName>
        <fullName evidence="2">Uncharacterized protein</fullName>
    </submittedName>
</protein>
<feature type="transmembrane region" description="Helical" evidence="1">
    <location>
        <begin position="74"/>
        <end position="103"/>
    </location>
</feature>
<proteinExistence type="predicted"/>
<keyword evidence="1" id="KW-0812">Transmembrane</keyword>
<reference evidence="2 3" key="1">
    <citation type="journal article" date="2015" name="Genome Announc.">
        <title>Expanding the biotechnology potential of lactobacilli through comparative genomics of 213 strains and associated genera.</title>
        <authorList>
            <person name="Sun Z."/>
            <person name="Harris H.M."/>
            <person name="McCann A."/>
            <person name="Guo C."/>
            <person name="Argimon S."/>
            <person name="Zhang W."/>
            <person name="Yang X."/>
            <person name="Jeffery I.B."/>
            <person name="Cooney J.C."/>
            <person name="Kagawa T.F."/>
            <person name="Liu W."/>
            <person name="Song Y."/>
            <person name="Salvetti E."/>
            <person name="Wrobel A."/>
            <person name="Rasinkangas P."/>
            <person name="Parkhill J."/>
            <person name="Rea M.C."/>
            <person name="O'Sullivan O."/>
            <person name="Ritari J."/>
            <person name="Douillard F.P."/>
            <person name="Paul Ross R."/>
            <person name="Yang R."/>
            <person name="Briner A.E."/>
            <person name="Felis G.E."/>
            <person name="de Vos W.M."/>
            <person name="Barrangou R."/>
            <person name="Klaenhammer T.R."/>
            <person name="Caufield P.W."/>
            <person name="Cui Y."/>
            <person name="Zhang H."/>
            <person name="O'Toole P.W."/>
        </authorList>
    </citation>
    <scope>NUCLEOTIDE SEQUENCE [LARGE SCALE GENOMIC DNA]</scope>
    <source>
        <strain evidence="2 3">DSM 20505</strain>
    </source>
</reference>
<keyword evidence="1" id="KW-1133">Transmembrane helix</keyword>
<dbReference type="AlphaFoldDB" id="A0A0R1ZZQ2"/>
<accession>A0A0R1ZZQ2</accession>
<feature type="transmembrane region" description="Helical" evidence="1">
    <location>
        <begin position="222"/>
        <end position="246"/>
    </location>
</feature>
<organism evidence="2 3">
    <name type="scientific">Lacticaseibacillus sharpeae JCM 1186 = DSM 20505</name>
    <dbReference type="NCBI Taxonomy" id="1291052"/>
    <lineage>
        <taxon>Bacteria</taxon>
        <taxon>Bacillati</taxon>
        <taxon>Bacillota</taxon>
        <taxon>Bacilli</taxon>
        <taxon>Lactobacillales</taxon>
        <taxon>Lactobacillaceae</taxon>
        <taxon>Lacticaseibacillus</taxon>
    </lineage>
</organism>
<name>A0A0R1ZZQ2_9LACO</name>
<keyword evidence="3" id="KW-1185">Reference proteome</keyword>
<dbReference type="Proteomes" id="UP000051679">
    <property type="component" value="Unassembled WGS sequence"/>
</dbReference>
<feature type="transmembrane region" description="Helical" evidence="1">
    <location>
        <begin position="123"/>
        <end position="149"/>
    </location>
</feature>
<evidence type="ECO:0000313" key="2">
    <source>
        <dbReference type="EMBL" id="KRM56643.1"/>
    </source>
</evidence>